<accession>A0A1Z1FFG6</accession>
<keyword evidence="3 6" id="KW-0812">Transmembrane</keyword>
<evidence type="ECO:0000256" key="3">
    <source>
        <dbReference type="ARBA" id="ARBA00022692"/>
    </source>
</evidence>
<dbReference type="CDD" id="cd16015">
    <property type="entry name" value="LTA_synthase"/>
    <property type="match status" value="1"/>
</dbReference>
<dbReference type="GO" id="GO:0005886">
    <property type="term" value="C:plasma membrane"/>
    <property type="evidence" value="ECO:0007669"/>
    <property type="project" value="UniProtKB-SubCell"/>
</dbReference>
<evidence type="ECO:0000256" key="4">
    <source>
        <dbReference type="ARBA" id="ARBA00022989"/>
    </source>
</evidence>
<dbReference type="SUPFAM" id="SSF53649">
    <property type="entry name" value="Alkaline phosphatase-like"/>
    <property type="match status" value="1"/>
</dbReference>
<comment type="subcellular location">
    <subcellularLocation>
        <location evidence="1">Cell membrane</location>
        <topology evidence="1">Multi-pass membrane protein</topology>
    </subcellularLocation>
</comment>
<proteinExistence type="predicted"/>
<dbReference type="STRING" id="450378.GCA_001661675_02319"/>
<dbReference type="PANTHER" id="PTHR47371:SF3">
    <property type="entry name" value="PHOSPHOGLYCEROL TRANSFERASE I"/>
    <property type="match status" value="1"/>
</dbReference>
<evidence type="ECO:0000256" key="1">
    <source>
        <dbReference type="ARBA" id="ARBA00004651"/>
    </source>
</evidence>
<dbReference type="InterPro" id="IPR017850">
    <property type="entry name" value="Alkaline_phosphatase_core_sf"/>
</dbReference>
<name>A0A1Z1FFG6_9SPHN</name>
<feature type="transmembrane region" description="Helical" evidence="6">
    <location>
        <begin position="139"/>
        <end position="158"/>
    </location>
</feature>
<keyword evidence="5 6" id="KW-0472">Membrane</keyword>
<dbReference type="Gene3D" id="3.40.720.10">
    <property type="entry name" value="Alkaline Phosphatase, subunit A"/>
    <property type="match status" value="1"/>
</dbReference>
<dbReference type="InterPro" id="IPR050448">
    <property type="entry name" value="OpgB/LTA_synthase_biosynth"/>
</dbReference>
<keyword evidence="4 6" id="KW-1133">Transmembrane helix</keyword>
<evidence type="ECO:0000259" key="7">
    <source>
        <dbReference type="Pfam" id="PF00884"/>
    </source>
</evidence>
<feature type="domain" description="Sulfatase N-terminal" evidence="7">
    <location>
        <begin position="214"/>
        <end position="485"/>
    </location>
</feature>
<organism evidence="8 9">
    <name type="scientific">Croceicoccus marinus</name>
    <dbReference type="NCBI Taxonomy" id="450378"/>
    <lineage>
        <taxon>Bacteria</taxon>
        <taxon>Pseudomonadati</taxon>
        <taxon>Pseudomonadota</taxon>
        <taxon>Alphaproteobacteria</taxon>
        <taxon>Sphingomonadales</taxon>
        <taxon>Erythrobacteraceae</taxon>
        <taxon>Croceicoccus</taxon>
    </lineage>
</organism>
<dbReference type="OrthoDB" id="5363296at2"/>
<gene>
    <name evidence="8" type="ORF">A9D14_11540</name>
</gene>
<evidence type="ECO:0000256" key="5">
    <source>
        <dbReference type="ARBA" id="ARBA00023136"/>
    </source>
</evidence>
<evidence type="ECO:0000256" key="2">
    <source>
        <dbReference type="ARBA" id="ARBA00022475"/>
    </source>
</evidence>
<dbReference type="PANTHER" id="PTHR47371">
    <property type="entry name" value="LIPOTEICHOIC ACID SYNTHASE"/>
    <property type="match status" value="1"/>
</dbReference>
<keyword evidence="9" id="KW-1185">Reference proteome</keyword>
<feature type="transmembrane region" description="Helical" evidence="6">
    <location>
        <begin position="86"/>
        <end position="105"/>
    </location>
</feature>
<feature type="transmembrane region" description="Helical" evidence="6">
    <location>
        <begin position="44"/>
        <end position="74"/>
    </location>
</feature>
<dbReference type="KEGG" id="cman:A9D14_11540"/>
<dbReference type="Proteomes" id="UP000195807">
    <property type="component" value="Chromosome"/>
</dbReference>
<evidence type="ECO:0000313" key="8">
    <source>
        <dbReference type="EMBL" id="ARU17470.1"/>
    </source>
</evidence>
<keyword evidence="2" id="KW-1003">Cell membrane</keyword>
<feature type="transmembrane region" description="Helical" evidence="6">
    <location>
        <begin position="111"/>
        <end position="132"/>
    </location>
</feature>
<evidence type="ECO:0000256" key="6">
    <source>
        <dbReference type="SAM" id="Phobius"/>
    </source>
</evidence>
<sequence>MLPILPLIAAALVLDGLARPQAARRFGAGWRSVEGSVLLALVSVALYGGFLALCGNAALSVLLAFALLALLTLASNAKRAMLGEPLLFSDLALVGAIFRHPQFYLSALTRLQIAAMIIVAVLLAALVAWLLVPEPLPHLLGAGLALASLAALTAIMRLPRFGALALVPDAEADVMRLGLVPTLLLHWRRWRAVVEAPARPPVRRAIGGGDAPQLIVAIQCESFADPVDLFGDPALALPALAGARNDAWQWGRLQVSGFGAYTMRTEYAVIFGREESELGFRRFDPFLTALRDTAYALPRRLEPAGWNSMFIHPHDMRFYGRDRILPASGFARLVGEDSFDPPAKGEGRYVTDAAIARKIMELAREAADPTLLYAVTIENHGPWSADESAEDAPSGTQASRLVAKYLRLVAKGDAMLADLRGEIAALRRPAMLVFFGDHRPSIPGASEPGGERHTPYVVLRFDGQGRPIRGDGQRRDLTPAALHHLVLDCTLSPAAD</sequence>
<dbReference type="AlphaFoldDB" id="A0A1Z1FFG6"/>
<dbReference type="EMBL" id="CP019602">
    <property type="protein sequence ID" value="ARU17470.1"/>
    <property type="molecule type" value="Genomic_DNA"/>
</dbReference>
<evidence type="ECO:0000313" key="9">
    <source>
        <dbReference type="Proteomes" id="UP000195807"/>
    </source>
</evidence>
<protein>
    <submittedName>
        <fullName evidence="8">Capsular biosynthesis protein</fullName>
    </submittedName>
</protein>
<reference evidence="8 9" key="1">
    <citation type="submission" date="2017-01" db="EMBL/GenBank/DDBJ databases">
        <title>Complete genome sequence of esterase-producing bacterium Croceicoccus marinus E4A9.</title>
        <authorList>
            <person name="Wu Y.-H."/>
            <person name="Cheng H."/>
            <person name="Xu L."/>
            <person name="Huo Y.-Y."/>
            <person name="Wang C.-S."/>
            <person name="Xu X.-W."/>
        </authorList>
    </citation>
    <scope>NUCLEOTIDE SEQUENCE [LARGE SCALE GENOMIC DNA]</scope>
    <source>
        <strain evidence="8 9">E4A9</strain>
    </source>
</reference>
<dbReference type="Pfam" id="PF00884">
    <property type="entry name" value="Sulfatase"/>
    <property type="match status" value="1"/>
</dbReference>
<dbReference type="InterPro" id="IPR000917">
    <property type="entry name" value="Sulfatase_N"/>
</dbReference>